<organism evidence="1 2">
    <name type="scientific">Jiella pacifica</name>
    <dbReference type="NCBI Taxonomy" id="2696469"/>
    <lineage>
        <taxon>Bacteria</taxon>
        <taxon>Pseudomonadati</taxon>
        <taxon>Pseudomonadota</taxon>
        <taxon>Alphaproteobacteria</taxon>
        <taxon>Hyphomicrobiales</taxon>
        <taxon>Aurantimonadaceae</taxon>
        <taxon>Jiella</taxon>
    </lineage>
</organism>
<protein>
    <submittedName>
        <fullName evidence="1">Uncharacterized protein</fullName>
    </submittedName>
</protein>
<name>A0A6N9T8N2_9HYPH</name>
<reference evidence="1 2" key="1">
    <citation type="submission" date="2020-01" db="EMBL/GenBank/DDBJ databases">
        <title>Jiella pacifica sp. nov.</title>
        <authorList>
            <person name="Xue Z."/>
            <person name="Zhu S."/>
            <person name="Chen J."/>
            <person name="Yang J."/>
        </authorList>
    </citation>
    <scope>NUCLEOTIDE SEQUENCE [LARGE SCALE GENOMIC DNA]</scope>
    <source>
        <strain evidence="1 2">40Bstr34</strain>
    </source>
</reference>
<evidence type="ECO:0000313" key="1">
    <source>
        <dbReference type="EMBL" id="NDW07773.1"/>
    </source>
</evidence>
<keyword evidence="2" id="KW-1185">Reference proteome</keyword>
<dbReference type="RefSeq" id="WP_163466230.1">
    <property type="nucleotide sequence ID" value="NZ_JAAAMG010000038.1"/>
</dbReference>
<evidence type="ECO:0000313" key="2">
    <source>
        <dbReference type="Proteomes" id="UP000469011"/>
    </source>
</evidence>
<gene>
    <name evidence="1" type="ORF">GTK09_25515</name>
</gene>
<proteinExistence type="predicted"/>
<dbReference type="AlphaFoldDB" id="A0A6N9T8N2"/>
<dbReference type="Proteomes" id="UP000469011">
    <property type="component" value="Unassembled WGS sequence"/>
</dbReference>
<comment type="caution">
    <text evidence="1">The sequence shown here is derived from an EMBL/GenBank/DDBJ whole genome shotgun (WGS) entry which is preliminary data.</text>
</comment>
<accession>A0A6N9T8N2</accession>
<dbReference type="EMBL" id="JAAAMG010000038">
    <property type="protein sequence ID" value="NDW07773.1"/>
    <property type="molecule type" value="Genomic_DNA"/>
</dbReference>
<sequence>MARRRIGQEALRLGDAGAKRSSGALDDIAELIDWLEIDQDLSPIYRSEVARLEVARFV</sequence>